<accession>A0A059L3T1</accession>
<organism evidence="1 2">
    <name type="scientific">Pseudomonas mandelii PD30</name>
    <dbReference type="NCBI Taxonomy" id="1419583"/>
    <lineage>
        <taxon>Bacteria</taxon>
        <taxon>Pseudomonadati</taxon>
        <taxon>Pseudomonadota</taxon>
        <taxon>Gammaproteobacteria</taxon>
        <taxon>Pseudomonadales</taxon>
        <taxon>Pseudomonadaceae</taxon>
        <taxon>Pseudomonas</taxon>
    </lineage>
</organism>
<dbReference type="EMBL" id="AZQQ01000077">
    <property type="protein sequence ID" value="KDD68629.1"/>
    <property type="molecule type" value="Genomic_DNA"/>
</dbReference>
<reference evidence="1 2" key="1">
    <citation type="submission" date="2013-12" db="EMBL/GenBank/DDBJ databases">
        <authorList>
            <person name="Formusa P.A."/>
            <person name="Habash M."/>
            <person name="Lee H."/>
            <person name="Trevors J.T."/>
        </authorList>
    </citation>
    <scope>NUCLEOTIDE SEQUENCE [LARGE SCALE GENOMIC DNA]</scope>
    <source>
        <strain evidence="1 2">PD30</strain>
    </source>
</reference>
<dbReference type="AlphaFoldDB" id="A0A059L3T1"/>
<dbReference type="Gene3D" id="1.25.40.380">
    <property type="entry name" value="Protein of unknown function DUF1810"/>
    <property type="match status" value="1"/>
</dbReference>
<dbReference type="eggNOG" id="COG5579">
    <property type="taxonomic scope" value="Bacteria"/>
</dbReference>
<evidence type="ECO:0000313" key="1">
    <source>
        <dbReference type="EMBL" id="KDD68629.1"/>
    </source>
</evidence>
<gene>
    <name evidence="1" type="ORF">V466_14155</name>
</gene>
<dbReference type="Pfam" id="PF08837">
    <property type="entry name" value="DUF1810"/>
    <property type="match status" value="1"/>
</dbReference>
<protein>
    <submittedName>
        <fullName evidence="1">Calpastatin</fullName>
    </submittedName>
</protein>
<dbReference type="PIRSF" id="PIRSF008546">
    <property type="entry name" value="UCP008546"/>
    <property type="match status" value="1"/>
</dbReference>
<dbReference type="InterPro" id="IPR036287">
    <property type="entry name" value="Rv1873-like_sf"/>
</dbReference>
<name>A0A059L3T1_9PSED</name>
<dbReference type="Proteomes" id="UP000026739">
    <property type="component" value="Unassembled WGS sequence"/>
</dbReference>
<comment type="caution">
    <text evidence="1">The sequence shown here is derived from an EMBL/GenBank/DDBJ whole genome shotgun (WGS) entry which is preliminary data.</text>
</comment>
<evidence type="ECO:0000313" key="2">
    <source>
        <dbReference type="Proteomes" id="UP000026739"/>
    </source>
</evidence>
<dbReference type="RefSeq" id="WP_033057361.1">
    <property type="nucleotide sequence ID" value="NZ_AZQQ01000077.1"/>
</dbReference>
<dbReference type="SUPFAM" id="SSF140736">
    <property type="entry name" value="Rv1873-like"/>
    <property type="match status" value="1"/>
</dbReference>
<sequence>MRSTDQDDSFNLQRFIQAQDPVFKRVQAELNAGHKRSHWMWFIFPQFSGLGGSEMSRHFAIRSKEEAAAYLNHPLLGSRLRTCTQLVLNIENSSIAAIFGHPDNLKFHSSMTLFAQVADANSDFHRALDQYFHGILDDWTLLLLDSKQAQLPTHQG</sequence>
<proteinExistence type="predicted"/>
<dbReference type="InterPro" id="IPR014937">
    <property type="entry name" value="DUF1810"/>
</dbReference>